<comment type="function">
    <text evidence="3">Transferase that catalyzes the transfer of sulfur from thiosulfate to thiophilic acceptors such as cyanide or dithiols. May function in a CysM-independent thiosulfate assimilation pathway by catalyzing the conversion of thiosulfate to sulfite, which can then be used for L-cysteine biosynthesis.</text>
</comment>
<evidence type="ECO:0000256" key="3">
    <source>
        <dbReference type="HAMAP-Rule" id="MF_01009"/>
    </source>
</evidence>
<dbReference type="RefSeq" id="WP_109338256.1">
    <property type="nucleotide sequence ID" value="NZ_CP029347.1"/>
</dbReference>
<dbReference type="Pfam" id="PF00581">
    <property type="entry name" value="Rhodanese"/>
    <property type="match status" value="1"/>
</dbReference>
<dbReference type="CDD" id="cd01444">
    <property type="entry name" value="GlpE_ST"/>
    <property type="match status" value="1"/>
</dbReference>
<feature type="domain" description="Rhodanese" evidence="4">
    <location>
        <begin position="16"/>
        <end position="100"/>
    </location>
</feature>
<comment type="catalytic activity">
    <reaction evidence="3">
        <text>thiosulfate + hydrogen cyanide = thiocyanate + sulfite + 2 H(+)</text>
        <dbReference type="Rhea" id="RHEA:16881"/>
        <dbReference type="ChEBI" id="CHEBI:15378"/>
        <dbReference type="ChEBI" id="CHEBI:17359"/>
        <dbReference type="ChEBI" id="CHEBI:18022"/>
        <dbReference type="ChEBI" id="CHEBI:18407"/>
        <dbReference type="ChEBI" id="CHEBI:33542"/>
        <dbReference type="EC" id="2.8.1.1"/>
    </reaction>
</comment>
<dbReference type="EMBL" id="CP029347">
    <property type="protein sequence ID" value="AWL10552.1"/>
    <property type="molecule type" value="Genomic_DNA"/>
</dbReference>
<dbReference type="InterPro" id="IPR023695">
    <property type="entry name" value="Thiosulf_sulfurTrfase"/>
</dbReference>
<dbReference type="AlphaFoldDB" id="A0A2S2DZ43"/>
<evidence type="ECO:0000313" key="5">
    <source>
        <dbReference type="EMBL" id="AWL10552.1"/>
    </source>
</evidence>
<gene>
    <name evidence="3 5" type="primary">glpE</name>
    <name evidence="5" type="ORF">HMF8227_00044</name>
</gene>
<comment type="catalytic activity">
    <reaction evidence="3">
        <text>thiosulfate + [thioredoxin]-dithiol = [thioredoxin]-disulfide + hydrogen sulfide + sulfite + 2 H(+)</text>
        <dbReference type="Rhea" id="RHEA:83859"/>
        <dbReference type="Rhea" id="RHEA-COMP:10698"/>
        <dbReference type="Rhea" id="RHEA-COMP:10700"/>
        <dbReference type="ChEBI" id="CHEBI:15378"/>
        <dbReference type="ChEBI" id="CHEBI:17359"/>
        <dbReference type="ChEBI" id="CHEBI:29919"/>
        <dbReference type="ChEBI" id="CHEBI:29950"/>
        <dbReference type="ChEBI" id="CHEBI:33542"/>
        <dbReference type="ChEBI" id="CHEBI:50058"/>
    </reaction>
</comment>
<dbReference type="HAMAP" id="MF_01009">
    <property type="entry name" value="Thiosulf_sulfurtr"/>
    <property type="match status" value="1"/>
</dbReference>
<dbReference type="EC" id="2.8.1.1" evidence="3"/>
<comment type="similarity">
    <text evidence="3">Belongs to the GlpE family.</text>
</comment>
<dbReference type="NCBIfam" id="NF001195">
    <property type="entry name" value="PRK00162.1"/>
    <property type="match status" value="1"/>
</dbReference>
<evidence type="ECO:0000313" key="6">
    <source>
        <dbReference type="Proteomes" id="UP000245728"/>
    </source>
</evidence>
<dbReference type="Gene3D" id="3.40.250.10">
    <property type="entry name" value="Rhodanese-like domain"/>
    <property type="match status" value="1"/>
</dbReference>
<accession>A0A2S2DZ43</accession>
<evidence type="ECO:0000256" key="1">
    <source>
        <dbReference type="ARBA" id="ARBA00022490"/>
    </source>
</evidence>
<dbReference type="GO" id="GO:0004792">
    <property type="term" value="F:thiosulfate-cyanide sulfurtransferase activity"/>
    <property type="evidence" value="ECO:0007669"/>
    <property type="project" value="UniProtKB-UniRule"/>
</dbReference>
<keyword evidence="2 3" id="KW-0808">Transferase</keyword>
<comment type="subcellular location">
    <subcellularLocation>
        <location evidence="3">Cytoplasm</location>
    </subcellularLocation>
</comment>
<sequence length="106" mass="11478">MTFKHISAADAQPKLTAGEAVLVDIRDPQSFSQGHIEGAVHLTNDTVARFLAGQPPEQPVIVCCYHGISSQQAAEYLSQQGLKEVYSLDGGFEGWRLAFPFVSADD</sequence>
<dbReference type="KEGG" id="salh:HMF8227_00044"/>
<dbReference type="SMART" id="SM00450">
    <property type="entry name" value="RHOD"/>
    <property type="match status" value="1"/>
</dbReference>
<dbReference type="PROSITE" id="PS50206">
    <property type="entry name" value="RHODANESE_3"/>
    <property type="match status" value="1"/>
</dbReference>
<dbReference type="GO" id="GO:0103041">
    <property type="term" value="F:thiosulfate-thioredoxin sulfurtransferase activity"/>
    <property type="evidence" value="ECO:0007669"/>
    <property type="project" value="RHEA"/>
</dbReference>
<dbReference type="OrthoDB" id="9811849at2"/>
<keyword evidence="1 3" id="KW-0963">Cytoplasm</keyword>
<protein>
    <recommendedName>
        <fullName evidence="3">Thiosulfate sulfurtransferase GlpE</fullName>
        <ecNumber evidence="3">2.8.1.1</ecNumber>
    </recommendedName>
</protein>
<proteinExistence type="inferred from homology"/>
<dbReference type="GO" id="GO:0005737">
    <property type="term" value="C:cytoplasm"/>
    <property type="evidence" value="ECO:0007669"/>
    <property type="project" value="UniProtKB-SubCell"/>
</dbReference>
<keyword evidence="6" id="KW-1185">Reference proteome</keyword>
<dbReference type="PANTHER" id="PTHR43031:SF6">
    <property type="entry name" value="THIOSULFATE SULFURTRANSFERASE GLPE"/>
    <property type="match status" value="1"/>
</dbReference>
<feature type="active site" description="Cysteine persulfide intermediate" evidence="3">
    <location>
        <position position="64"/>
    </location>
</feature>
<evidence type="ECO:0000259" key="4">
    <source>
        <dbReference type="PROSITE" id="PS50206"/>
    </source>
</evidence>
<dbReference type="Proteomes" id="UP000245728">
    <property type="component" value="Chromosome"/>
</dbReference>
<dbReference type="InterPro" id="IPR001763">
    <property type="entry name" value="Rhodanese-like_dom"/>
</dbReference>
<dbReference type="InterPro" id="IPR036873">
    <property type="entry name" value="Rhodanese-like_dom_sf"/>
</dbReference>
<name>A0A2S2DZ43_9ALTE</name>
<dbReference type="PANTHER" id="PTHR43031">
    <property type="entry name" value="FAD-DEPENDENT OXIDOREDUCTASE"/>
    <property type="match status" value="1"/>
</dbReference>
<organism evidence="5 6">
    <name type="scientific">Saliniradius amylolyticus</name>
    <dbReference type="NCBI Taxonomy" id="2183582"/>
    <lineage>
        <taxon>Bacteria</taxon>
        <taxon>Pseudomonadati</taxon>
        <taxon>Pseudomonadota</taxon>
        <taxon>Gammaproteobacteria</taxon>
        <taxon>Alteromonadales</taxon>
        <taxon>Alteromonadaceae</taxon>
        <taxon>Saliniradius</taxon>
    </lineage>
</organism>
<reference evidence="5 6" key="1">
    <citation type="submission" date="2018-05" db="EMBL/GenBank/DDBJ databases">
        <title>Salinimonas sp. HMF8227 Genome sequencing and assembly.</title>
        <authorList>
            <person name="Kang H."/>
            <person name="Kang J."/>
            <person name="Cha I."/>
            <person name="Kim H."/>
            <person name="Joh K."/>
        </authorList>
    </citation>
    <scope>NUCLEOTIDE SEQUENCE [LARGE SCALE GENOMIC DNA]</scope>
    <source>
        <strain evidence="5 6">HMF8227</strain>
    </source>
</reference>
<evidence type="ECO:0000256" key="2">
    <source>
        <dbReference type="ARBA" id="ARBA00022679"/>
    </source>
</evidence>
<dbReference type="SUPFAM" id="SSF52821">
    <property type="entry name" value="Rhodanese/Cell cycle control phosphatase"/>
    <property type="match status" value="1"/>
</dbReference>
<dbReference type="InterPro" id="IPR050229">
    <property type="entry name" value="GlpE_sulfurtransferase"/>
</dbReference>